<protein>
    <recommendedName>
        <fullName evidence="9">Enoyl-[acyl-carrier-protein] reductase [NADH]</fullName>
        <ecNumber evidence="9">1.3.1.9</ecNumber>
    </recommendedName>
</protein>
<evidence type="ECO:0000256" key="4">
    <source>
        <dbReference type="ARBA" id="ARBA00022832"/>
    </source>
</evidence>
<evidence type="ECO:0000256" key="3">
    <source>
        <dbReference type="ARBA" id="ARBA00022516"/>
    </source>
</evidence>
<evidence type="ECO:0000313" key="13">
    <source>
        <dbReference type="Proteomes" id="UP000536835"/>
    </source>
</evidence>
<proteinExistence type="inferred from homology"/>
<comment type="catalytic activity">
    <reaction evidence="8 9">
        <text>a 2,3-saturated acyl-[ACP] + NAD(+) = a (2E)-enoyl-[ACP] + NADH + H(+)</text>
        <dbReference type="Rhea" id="RHEA:10240"/>
        <dbReference type="Rhea" id="RHEA-COMP:9925"/>
        <dbReference type="Rhea" id="RHEA-COMP:9926"/>
        <dbReference type="ChEBI" id="CHEBI:15378"/>
        <dbReference type="ChEBI" id="CHEBI:57540"/>
        <dbReference type="ChEBI" id="CHEBI:57945"/>
        <dbReference type="ChEBI" id="CHEBI:78784"/>
        <dbReference type="ChEBI" id="CHEBI:78785"/>
        <dbReference type="EC" id="1.3.1.9"/>
    </reaction>
</comment>
<organism evidence="12 13">
    <name type="scientific">Parvularcula mediterranea</name>
    <dbReference type="NCBI Taxonomy" id="2732508"/>
    <lineage>
        <taxon>Bacteria</taxon>
        <taxon>Pseudomonadati</taxon>
        <taxon>Pseudomonadota</taxon>
        <taxon>Alphaproteobacteria</taxon>
        <taxon>Parvularculales</taxon>
        <taxon>Parvularculaceae</taxon>
        <taxon>Parvularcula</taxon>
    </lineage>
</organism>
<feature type="binding site" evidence="11">
    <location>
        <position position="24"/>
    </location>
    <ligand>
        <name>NAD(+)</name>
        <dbReference type="ChEBI" id="CHEBI:57540"/>
    </ligand>
</feature>
<dbReference type="NCBIfam" id="NF005717">
    <property type="entry name" value="PRK07533.1"/>
    <property type="match status" value="1"/>
</dbReference>
<dbReference type="GO" id="GO:0006633">
    <property type="term" value="P:fatty acid biosynthetic process"/>
    <property type="evidence" value="ECO:0007669"/>
    <property type="project" value="UniProtKB-UniPathway"/>
</dbReference>
<keyword evidence="7 9" id="KW-0275">Fatty acid biosynthesis</keyword>
<dbReference type="PANTHER" id="PTHR43159:SF2">
    <property type="entry name" value="ENOYL-[ACYL-CARRIER-PROTEIN] REDUCTASE [NADH], CHLOROPLASTIC"/>
    <property type="match status" value="1"/>
</dbReference>
<dbReference type="PIRSF" id="PIRSF000094">
    <property type="entry name" value="Enoyl-ACP_rdct"/>
    <property type="match status" value="1"/>
</dbReference>
<dbReference type="UniPathway" id="UPA00094"/>
<keyword evidence="4" id="KW-0276">Fatty acid metabolism</keyword>
<feature type="binding site" evidence="11">
    <location>
        <begin position="30"/>
        <end position="31"/>
    </location>
    <ligand>
        <name>NAD(+)</name>
        <dbReference type="ChEBI" id="CHEBI:57540"/>
    </ligand>
</feature>
<evidence type="ECO:0000256" key="2">
    <source>
        <dbReference type="ARBA" id="ARBA00009233"/>
    </source>
</evidence>
<keyword evidence="13" id="KW-1185">Reference proteome</keyword>
<dbReference type="GO" id="GO:0004318">
    <property type="term" value="F:enoyl-[acyl-carrier-protein] reductase (NADH) activity"/>
    <property type="evidence" value="ECO:0007669"/>
    <property type="project" value="UniProtKB-EC"/>
</dbReference>
<accession>A0A7Y3RNU9</accession>
<evidence type="ECO:0000256" key="11">
    <source>
        <dbReference type="PIRSR" id="PIRSR000094-3"/>
    </source>
</evidence>
<sequence>MSSSFNDNLTEQLPLSGAKILVTGVANQHSIAAGCAQAYVRAGAEVGLTYLNDKARFHVKTVADAVDAAFLCPYDARVPVTADGVFEEIGRTWGHVDHVLHSIAYCPLTDLLEPLHECSQEGFLEAMEITCYSLVDLARRSAAIMPKNGSITTVSYLGGQRVLPDYNVMAPVKAALEATVRTLAYELGPRGIRVHALSPGPMDTRAASGLEDFDRTMERARQVAPLRRLASPEDVGSFAAFLAGPGASATTGNVHFVDGGLHVMGWDDGDPC</sequence>
<dbReference type="InterPro" id="IPR036291">
    <property type="entry name" value="NAD(P)-bd_dom_sf"/>
</dbReference>
<evidence type="ECO:0000256" key="1">
    <source>
        <dbReference type="ARBA" id="ARBA00005194"/>
    </source>
</evidence>
<evidence type="ECO:0000256" key="8">
    <source>
        <dbReference type="ARBA" id="ARBA00048572"/>
    </source>
</evidence>
<reference evidence="12 13" key="1">
    <citation type="submission" date="2020-05" db="EMBL/GenBank/DDBJ databases">
        <title>Parvularcula mediterraneae sp. nov., isolated from polypropylene straw from shallow seawater of the seashore of Laganas in Zakynthos island, Greece.</title>
        <authorList>
            <person name="Szabo I."/>
            <person name="Al-Omari J."/>
            <person name="Rado J."/>
            <person name="Szerdahelyi G.S."/>
        </authorList>
    </citation>
    <scope>NUCLEOTIDE SEQUENCE [LARGE SCALE GENOMIC DNA]</scope>
    <source>
        <strain evidence="12 13">ZS-1/3</strain>
    </source>
</reference>
<dbReference type="SUPFAM" id="SSF51735">
    <property type="entry name" value="NAD(P)-binding Rossmann-fold domains"/>
    <property type="match status" value="1"/>
</dbReference>
<evidence type="ECO:0000313" key="12">
    <source>
        <dbReference type="EMBL" id="NNU17549.1"/>
    </source>
</evidence>
<name>A0A7Y3RNU9_9PROT</name>
<dbReference type="PANTHER" id="PTHR43159">
    <property type="entry name" value="ENOYL-[ACYL-CARRIER-PROTEIN] REDUCTASE"/>
    <property type="match status" value="1"/>
</dbReference>
<dbReference type="PRINTS" id="PR00081">
    <property type="entry name" value="GDHRDH"/>
</dbReference>
<keyword evidence="5 9" id="KW-0560">Oxidoreductase</keyword>
<comment type="pathway">
    <text evidence="1">Lipid metabolism; fatty acid biosynthesis.</text>
</comment>
<gene>
    <name evidence="12" type="primary">fabI</name>
    <name evidence="12" type="ORF">HK107_14555</name>
</gene>
<dbReference type="EMBL" id="JABFCX010000003">
    <property type="protein sequence ID" value="NNU17549.1"/>
    <property type="molecule type" value="Genomic_DNA"/>
</dbReference>
<evidence type="ECO:0000256" key="9">
    <source>
        <dbReference type="PIRNR" id="PIRNR000094"/>
    </source>
</evidence>
<dbReference type="InterPro" id="IPR002347">
    <property type="entry name" value="SDR_fam"/>
</dbReference>
<feature type="binding site" evidence="11">
    <location>
        <position position="173"/>
    </location>
    <ligand>
        <name>NAD(+)</name>
        <dbReference type="ChEBI" id="CHEBI:57540"/>
    </ligand>
</feature>
<evidence type="ECO:0000256" key="10">
    <source>
        <dbReference type="PIRSR" id="PIRSR000094-1"/>
    </source>
</evidence>
<feature type="binding site" evidence="11">
    <location>
        <position position="103"/>
    </location>
    <ligand>
        <name>NAD(+)</name>
        <dbReference type="ChEBI" id="CHEBI:57540"/>
    </ligand>
</feature>
<dbReference type="AlphaFoldDB" id="A0A7Y3RNU9"/>
<dbReference type="Pfam" id="PF13561">
    <property type="entry name" value="adh_short_C2"/>
    <property type="match status" value="1"/>
</dbReference>
<evidence type="ECO:0000256" key="7">
    <source>
        <dbReference type="ARBA" id="ARBA00023160"/>
    </source>
</evidence>
<dbReference type="Gene3D" id="1.10.8.400">
    <property type="entry name" value="Enoyl acyl carrier protein reductase"/>
    <property type="match status" value="1"/>
</dbReference>
<comment type="similarity">
    <text evidence="2 9">Belongs to the short-chain dehydrogenases/reductases (SDR) family. FabI subfamily.</text>
</comment>
<dbReference type="RefSeq" id="WP_173201074.1">
    <property type="nucleotide sequence ID" value="NZ_JABFCX010000003.1"/>
</dbReference>
<dbReference type="InterPro" id="IPR014358">
    <property type="entry name" value="Enoyl-ACP_Rdtase_NADH"/>
</dbReference>
<dbReference type="EC" id="1.3.1.9" evidence="9"/>
<feature type="active site" description="Proton acceptor" evidence="10">
    <location>
        <position position="156"/>
    </location>
</feature>
<keyword evidence="6" id="KW-0443">Lipid metabolism</keyword>
<evidence type="ECO:0000256" key="6">
    <source>
        <dbReference type="ARBA" id="ARBA00023098"/>
    </source>
</evidence>
<comment type="caution">
    <text evidence="12">The sequence shown here is derived from an EMBL/GenBank/DDBJ whole genome shotgun (WGS) entry which is preliminary data.</text>
</comment>
<dbReference type="Gene3D" id="3.40.50.720">
    <property type="entry name" value="NAD(P)-binding Rossmann-like Domain"/>
    <property type="match status" value="1"/>
</dbReference>
<feature type="active site" description="Proton acceptor" evidence="10">
    <location>
        <position position="166"/>
    </location>
</feature>
<keyword evidence="9 11" id="KW-0520">NAD</keyword>
<dbReference type="Proteomes" id="UP000536835">
    <property type="component" value="Unassembled WGS sequence"/>
</dbReference>
<evidence type="ECO:0000256" key="5">
    <source>
        <dbReference type="ARBA" id="ARBA00023002"/>
    </source>
</evidence>
<keyword evidence="3 9" id="KW-0444">Lipid biosynthesis</keyword>